<feature type="compositionally biased region" description="Low complexity" evidence="1">
    <location>
        <begin position="102"/>
        <end position="118"/>
    </location>
</feature>
<dbReference type="AlphaFoldDB" id="A0A4Y2BA30"/>
<name>A0A4Y2BA30_ARAVE</name>
<dbReference type="Proteomes" id="UP000499080">
    <property type="component" value="Unassembled WGS sequence"/>
</dbReference>
<proteinExistence type="predicted"/>
<accession>A0A4Y2BA30</accession>
<organism evidence="2 3">
    <name type="scientific">Araneus ventricosus</name>
    <name type="common">Orbweaver spider</name>
    <name type="synonym">Epeira ventricosa</name>
    <dbReference type="NCBI Taxonomy" id="182803"/>
    <lineage>
        <taxon>Eukaryota</taxon>
        <taxon>Metazoa</taxon>
        <taxon>Ecdysozoa</taxon>
        <taxon>Arthropoda</taxon>
        <taxon>Chelicerata</taxon>
        <taxon>Arachnida</taxon>
        <taxon>Araneae</taxon>
        <taxon>Araneomorphae</taxon>
        <taxon>Entelegynae</taxon>
        <taxon>Araneoidea</taxon>
        <taxon>Araneidae</taxon>
        <taxon>Araneus</taxon>
    </lineage>
</organism>
<gene>
    <name evidence="2" type="ORF">AVEN_255209_1</name>
</gene>
<reference evidence="2 3" key="1">
    <citation type="journal article" date="2019" name="Sci. Rep.">
        <title>Orb-weaving spider Araneus ventricosus genome elucidates the spidroin gene catalogue.</title>
        <authorList>
            <person name="Kono N."/>
            <person name="Nakamura H."/>
            <person name="Ohtoshi R."/>
            <person name="Moran D.A.P."/>
            <person name="Shinohara A."/>
            <person name="Yoshida Y."/>
            <person name="Fujiwara M."/>
            <person name="Mori M."/>
            <person name="Tomita M."/>
            <person name="Arakawa K."/>
        </authorList>
    </citation>
    <scope>NUCLEOTIDE SEQUENCE [LARGE SCALE GENOMIC DNA]</scope>
</reference>
<evidence type="ECO:0000256" key="1">
    <source>
        <dbReference type="SAM" id="MobiDB-lite"/>
    </source>
</evidence>
<evidence type="ECO:0000313" key="3">
    <source>
        <dbReference type="Proteomes" id="UP000499080"/>
    </source>
</evidence>
<sequence length="157" mass="16965">MNYFSAIRPPAGQIPQPQSCAFLHGDDWMWSILTGGLCRLHVGGLKWNRTPWTPLSLNKAGQFYYQLRFSCVAAGTSLCGLLCRGKKGRFCLHFISDESNTAPAGESAASSSASEEPSVPGTTEELVSCETPVNCSDGESVFDLNDPGTWPENLTDT</sequence>
<evidence type="ECO:0000313" key="2">
    <source>
        <dbReference type="EMBL" id="GBL89070.1"/>
    </source>
</evidence>
<feature type="region of interest" description="Disordered" evidence="1">
    <location>
        <begin position="138"/>
        <end position="157"/>
    </location>
</feature>
<feature type="region of interest" description="Disordered" evidence="1">
    <location>
        <begin position="100"/>
        <end position="128"/>
    </location>
</feature>
<dbReference type="EMBL" id="BGPR01000063">
    <property type="protein sequence ID" value="GBL89070.1"/>
    <property type="molecule type" value="Genomic_DNA"/>
</dbReference>
<protein>
    <submittedName>
        <fullName evidence="2">Uncharacterized protein</fullName>
    </submittedName>
</protein>
<comment type="caution">
    <text evidence="2">The sequence shown here is derived from an EMBL/GenBank/DDBJ whole genome shotgun (WGS) entry which is preliminary data.</text>
</comment>
<keyword evidence="3" id="KW-1185">Reference proteome</keyword>